<name>A0A6N3BKV5_9CLOT</name>
<evidence type="ECO:0000256" key="1">
    <source>
        <dbReference type="SAM" id="Phobius"/>
    </source>
</evidence>
<gene>
    <name evidence="2" type="ORF">CTLFYP3_01346</name>
</gene>
<protein>
    <recommendedName>
        <fullName evidence="3">Bacterial Pleckstrin homology domain-containing protein</fullName>
    </recommendedName>
</protein>
<evidence type="ECO:0008006" key="3">
    <source>
        <dbReference type="Google" id="ProtNLM"/>
    </source>
</evidence>
<feature type="transmembrane region" description="Helical" evidence="1">
    <location>
        <begin position="75"/>
        <end position="94"/>
    </location>
</feature>
<organism evidence="2">
    <name type="scientific">Clostridium tertium</name>
    <dbReference type="NCBI Taxonomy" id="1559"/>
    <lineage>
        <taxon>Bacteria</taxon>
        <taxon>Bacillati</taxon>
        <taxon>Bacillota</taxon>
        <taxon>Clostridia</taxon>
        <taxon>Eubacteriales</taxon>
        <taxon>Clostridiaceae</taxon>
        <taxon>Clostridium</taxon>
    </lineage>
</organism>
<feature type="transmembrane region" description="Helical" evidence="1">
    <location>
        <begin position="51"/>
        <end position="69"/>
    </location>
</feature>
<dbReference type="AlphaFoldDB" id="A0A6N3BKV5"/>
<keyword evidence="1" id="KW-1133">Transmembrane helix</keyword>
<keyword evidence="1" id="KW-0472">Membrane</keyword>
<feature type="transmembrane region" description="Helical" evidence="1">
    <location>
        <begin position="106"/>
        <end position="128"/>
    </location>
</feature>
<keyword evidence="1" id="KW-0812">Transmembrane</keyword>
<evidence type="ECO:0000313" key="2">
    <source>
        <dbReference type="EMBL" id="VYU04875.1"/>
    </source>
</evidence>
<dbReference type="InterPro" id="IPR017259">
    <property type="entry name" value="UCP037672"/>
</dbReference>
<sequence>MSIIIYSVISLLFIIIGLAVSKYKCYWLISGYNTASKVEKENMEIEEIAKHMSRMCYVISAILFLGGIITEYFNFTIIPLVIILVMIVFGYLFYLQRFDHNKKSKAETVVLVVVSFITFAILIITFSLGNEPNEIKITDSSIIIDGGYGTSIKKENIISIESIESLPEISSRTNGYSDGVNKKGDFKLENGEKIKLYVQSEDGPFIKITSKDKVVFINYKDKVETLKLLNNLK</sequence>
<proteinExistence type="predicted"/>
<dbReference type="Pfam" id="PF12650">
    <property type="entry name" value="DUF3784"/>
    <property type="match status" value="1"/>
</dbReference>
<dbReference type="EMBL" id="CACRTO010000013">
    <property type="protein sequence ID" value="VYU04875.1"/>
    <property type="molecule type" value="Genomic_DNA"/>
</dbReference>
<accession>A0A6N3BKV5</accession>
<feature type="transmembrane region" description="Helical" evidence="1">
    <location>
        <begin position="6"/>
        <end position="30"/>
    </location>
</feature>
<reference evidence="2" key="1">
    <citation type="submission" date="2019-11" db="EMBL/GenBank/DDBJ databases">
        <authorList>
            <person name="Feng L."/>
        </authorList>
    </citation>
    <scope>NUCLEOTIDE SEQUENCE</scope>
    <source>
        <strain evidence="2">CTertiumLFYP3</strain>
    </source>
</reference>
<dbReference type="RefSeq" id="WP_421755496.1">
    <property type="nucleotide sequence ID" value="NZ_CACRTO010000013.1"/>
</dbReference>